<feature type="domain" description="Metallo-beta-lactamase" evidence="1">
    <location>
        <begin position="22"/>
        <end position="217"/>
    </location>
</feature>
<evidence type="ECO:0000259" key="1">
    <source>
        <dbReference type="SMART" id="SM00849"/>
    </source>
</evidence>
<proteinExistence type="predicted"/>
<dbReference type="SUPFAM" id="SSF56281">
    <property type="entry name" value="Metallo-hydrolase/oxidoreductase"/>
    <property type="match status" value="1"/>
</dbReference>
<gene>
    <name evidence="2" type="ORF">1400</name>
</gene>
<dbReference type="Gene3D" id="3.60.15.10">
    <property type="entry name" value="Ribonuclease Z/Hydroxyacylglutathione hydrolase-like"/>
    <property type="match status" value="1"/>
</dbReference>
<dbReference type="STRING" id="690567.1400"/>
<dbReference type="RefSeq" id="WP_046496961.1">
    <property type="nucleotide sequence ID" value="NZ_CGIH01000026.1"/>
</dbReference>
<dbReference type="InterPro" id="IPR001279">
    <property type="entry name" value="Metallo-B-lactamas"/>
</dbReference>
<dbReference type="InterPro" id="IPR036866">
    <property type="entry name" value="RibonucZ/Hydroxyglut_hydro"/>
</dbReference>
<dbReference type="InterPro" id="IPR050662">
    <property type="entry name" value="Sec-metab_biosynth-thioest"/>
</dbReference>
<dbReference type="Pfam" id="PF00753">
    <property type="entry name" value="Lactamase_B"/>
    <property type="match status" value="1"/>
</dbReference>
<dbReference type="Proteomes" id="UP000045545">
    <property type="component" value="Unassembled WGS sequence"/>
</dbReference>
<accession>A0A0E4GBP7</accession>
<evidence type="ECO:0000313" key="2">
    <source>
        <dbReference type="EMBL" id="CFX53271.1"/>
    </source>
</evidence>
<keyword evidence="3" id="KW-1185">Reference proteome</keyword>
<dbReference type="AlphaFoldDB" id="A0A0E4GBP7"/>
<protein>
    <submittedName>
        <fullName evidence="2">Beta-lactamase-like</fullName>
    </submittedName>
</protein>
<dbReference type="EMBL" id="CGIH01000026">
    <property type="protein sequence ID" value="CFX53271.1"/>
    <property type="molecule type" value="Genomic_DNA"/>
</dbReference>
<dbReference type="PANTHER" id="PTHR23131">
    <property type="entry name" value="ENDORIBONUCLEASE LACTB2"/>
    <property type="match status" value="1"/>
</dbReference>
<name>A0A0E4GBP7_9FIRM</name>
<dbReference type="SMART" id="SM00849">
    <property type="entry name" value="Lactamase_B"/>
    <property type="match status" value="1"/>
</dbReference>
<reference evidence="2 3" key="1">
    <citation type="submission" date="2015-03" db="EMBL/GenBank/DDBJ databases">
        <authorList>
            <person name="Murphy D."/>
        </authorList>
    </citation>
    <scope>NUCLEOTIDE SEQUENCE [LARGE SCALE GENOMIC DNA]</scope>
    <source>
        <strain evidence="2 3">OL-4</strain>
    </source>
</reference>
<organism evidence="2 3">
    <name type="scientific">Syntrophomonas zehnderi OL-4</name>
    <dbReference type="NCBI Taxonomy" id="690567"/>
    <lineage>
        <taxon>Bacteria</taxon>
        <taxon>Bacillati</taxon>
        <taxon>Bacillota</taxon>
        <taxon>Clostridia</taxon>
        <taxon>Eubacteriales</taxon>
        <taxon>Syntrophomonadaceae</taxon>
        <taxon>Syntrophomonas</taxon>
    </lineage>
</organism>
<dbReference type="CDD" id="cd06262">
    <property type="entry name" value="metallo-hydrolase-like_MBL-fold"/>
    <property type="match status" value="1"/>
</dbReference>
<evidence type="ECO:0000313" key="3">
    <source>
        <dbReference type="Proteomes" id="UP000045545"/>
    </source>
</evidence>
<sequence>MLIDLNPNIKVVRPEGQAVFPYSNSIFIDDKVKTLIDAGSGGKAYTDIAPEKIELLLLSHYHFDHTNGISFFENARKMVGEEELWAFTDENQFLRSSGYFRWEELIGSPKEESWSKSIHLPDDVPSRPGFQHWEMEVFKDGQEFIVGETRFNAIHTPGHSPGHYAFFFPDQKILFSADLDISPRGPWYGGEFSDFDDIVQSINKMTALKAETLVSSHRRVFYGQVEQLLHDYLKVALDRENRILDCLDLPCSLDDLAERDMAFESLPKTSHNIFWAKMMILKHLQRLIKMRQVKHLGNYRYVRTD</sequence>